<dbReference type="PANTHER" id="PTHR43544:SF7">
    <property type="entry name" value="NADB-LER2"/>
    <property type="match status" value="1"/>
</dbReference>
<keyword evidence="3" id="KW-0560">Oxidoreductase</keyword>
<dbReference type="GO" id="GO:0016491">
    <property type="term" value="F:oxidoreductase activity"/>
    <property type="evidence" value="ECO:0007669"/>
    <property type="project" value="UniProtKB-KW"/>
</dbReference>
<keyword evidence="2" id="KW-0521">NADP</keyword>
<name>A0AAV9GEN6_9PEZI</name>
<evidence type="ECO:0000256" key="2">
    <source>
        <dbReference type="ARBA" id="ARBA00022857"/>
    </source>
</evidence>
<gene>
    <name evidence="4" type="ORF">QBC34DRAFT_440469</name>
</gene>
<evidence type="ECO:0000256" key="3">
    <source>
        <dbReference type="ARBA" id="ARBA00023002"/>
    </source>
</evidence>
<dbReference type="InterPro" id="IPR002347">
    <property type="entry name" value="SDR_fam"/>
</dbReference>
<keyword evidence="5" id="KW-1185">Reference proteome</keyword>
<dbReference type="InterPro" id="IPR036291">
    <property type="entry name" value="NAD(P)-bd_dom_sf"/>
</dbReference>
<reference evidence="4" key="2">
    <citation type="submission" date="2023-05" db="EMBL/GenBank/DDBJ databases">
        <authorList>
            <consortium name="Lawrence Berkeley National Laboratory"/>
            <person name="Steindorff A."/>
            <person name="Hensen N."/>
            <person name="Bonometti L."/>
            <person name="Westerberg I."/>
            <person name="Brannstrom I.O."/>
            <person name="Guillou S."/>
            <person name="Cros-Aarteil S."/>
            <person name="Calhoun S."/>
            <person name="Haridas S."/>
            <person name="Kuo A."/>
            <person name="Mondo S."/>
            <person name="Pangilinan J."/>
            <person name="Riley R."/>
            <person name="Labutti K."/>
            <person name="Andreopoulos B."/>
            <person name="Lipzen A."/>
            <person name="Chen C."/>
            <person name="Yanf M."/>
            <person name="Daum C."/>
            <person name="Ng V."/>
            <person name="Clum A."/>
            <person name="Ohm R."/>
            <person name="Martin F."/>
            <person name="Silar P."/>
            <person name="Natvig D."/>
            <person name="Lalanne C."/>
            <person name="Gautier V."/>
            <person name="Ament-Velasquez S.L."/>
            <person name="Kruys A."/>
            <person name="Hutchinson M.I."/>
            <person name="Powell A.J."/>
            <person name="Barry K."/>
            <person name="Miller A.N."/>
            <person name="Grigoriev I.V."/>
            <person name="Debuchy R."/>
            <person name="Gladieux P."/>
            <person name="Thoren M.H."/>
            <person name="Johannesson H."/>
        </authorList>
    </citation>
    <scope>NUCLEOTIDE SEQUENCE</scope>
    <source>
        <strain evidence="4">PSN243</strain>
    </source>
</reference>
<dbReference type="AlphaFoldDB" id="A0AAV9GEN6"/>
<dbReference type="SUPFAM" id="SSF51735">
    <property type="entry name" value="NAD(P)-binding Rossmann-fold domains"/>
    <property type="match status" value="1"/>
</dbReference>
<dbReference type="Proteomes" id="UP001321760">
    <property type="component" value="Unassembled WGS sequence"/>
</dbReference>
<protein>
    <submittedName>
        <fullName evidence="4">NAD(P)-binding protein</fullName>
    </submittedName>
</protein>
<dbReference type="InterPro" id="IPR051468">
    <property type="entry name" value="Fungal_SecMetab_SDRs"/>
</dbReference>
<dbReference type="GO" id="GO:0005737">
    <property type="term" value="C:cytoplasm"/>
    <property type="evidence" value="ECO:0007669"/>
    <property type="project" value="TreeGrafter"/>
</dbReference>
<evidence type="ECO:0000256" key="1">
    <source>
        <dbReference type="ARBA" id="ARBA00006484"/>
    </source>
</evidence>
<dbReference type="PRINTS" id="PR00081">
    <property type="entry name" value="GDHRDH"/>
</dbReference>
<dbReference type="EMBL" id="MU865953">
    <property type="protein sequence ID" value="KAK4446951.1"/>
    <property type="molecule type" value="Genomic_DNA"/>
</dbReference>
<accession>A0AAV9GEN6</accession>
<comment type="similarity">
    <text evidence="1">Belongs to the short-chain dehydrogenases/reductases (SDR) family.</text>
</comment>
<comment type="caution">
    <text evidence="4">The sequence shown here is derived from an EMBL/GenBank/DDBJ whole genome shotgun (WGS) entry which is preliminary data.</text>
</comment>
<evidence type="ECO:0000313" key="5">
    <source>
        <dbReference type="Proteomes" id="UP001321760"/>
    </source>
</evidence>
<reference evidence="4" key="1">
    <citation type="journal article" date="2023" name="Mol. Phylogenet. Evol.">
        <title>Genome-scale phylogeny and comparative genomics of the fungal order Sordariales.</title>
        <authorList>
            <person name="Hensen N."/>
            <person name="Bonometti L."/>
            <person name="Westerberg I."/>
            <person name="Brannstrom I.O."/>
            <person name="Guillou S."/>
            <person name="Cros-Aarteil S."/>
            <person name="Calhoun S."/>
            <person name="Haridas S."/>
            <person name="Kuo A."/>
            <person name="Mondo S."/>
            <person name="Pangilinan J."/>
            <person name="Riley R."/>
            <person name="LaButti K."/>
            <person name="Andreopoulos B."/>
            <person name="Lipzen A."/>
            <person name="Chen C."/>
            <person name="Yan M."/>
            <person name="Daum C."/>
            <person name="Ng V."/>
            <person name="Clum A."/>
            <person name="Steindorff A."/>
            <person name="Ohm R.A."/>
            <person name="Martin F."/>
            <person name="Silar P."/>
            <person name="Natvig D.O."/>
            <person name="Lalanne C."/>
            <person name="Gautier V."/>
            <person name="Ament-Velasquez S.L."/>
            <person name="Kruys A."/>
            <person name="Hutchinson M.I."/>
            <person name="Powell A.J."/>
            <person name="Barry K."/>
            <person name="Miller A.N."/>
            <person name="Grigoriev I.V."/>
            <person name="Debuchy R."/>
            <person name="Gladieux P."/>
            <person name="Hiltunen Thoren M."/>
            <person name="Johannesson H."/>
        </authorList>
    </citation>
    <scope>NUCLEOTIDE SEQUENCE</scope>
    <source>
        <strain evidence="4">PSN243</strain>
    </source>
</reference>
<dbReference type="Gene3D" id="3.40.50.720">
    <property type="entry name" value="NAD(P)-binding Rossmann-like Domain"/>
    <property type="match status" value="1"/>
</dbReference>
<proteinExistence type="inferred from homology"/>
<organism evidence="4 5">
    <name type="scientific">Podospora aff. communis PSN243</name>
    <dbReference type="NCBI Taxonomy" id="3040156"/>
    <lineage>
        <taxon>Eukaryota</taxon>
        <taxon>Fungi</taxon>
        <taxon>Dikarya</taxon>
        <taxon>Ascomycota</taxon>
        <taxon>Pezizomycotina</taxon>
        <taxon>Sordariomycetes</taxon>
        <taxon>Sordariomycetidae</taxon>
        <taxon>Sordariales</taxon>
        <taxon>Podosporaceae</taxon>
        <taxon>Podospora</taxon>
    </lineage>
</organism>
<dbReference type="Pfam" id="PF00106">
    <property type="entry name" value="adh_short"/>
    <property type="match status" value="1"/>
</dbReference>
<sequence length="253" mass="26661">MADPTVVFITGASRGIGKALAETYLLRPNHTVIASVRNLSSPSAQALESLSAATGSRLLLAKIENTNPTDPAEAIKQLQDAGIDHIDVAIANAGGTSGRILKPVETVPPKDILDLFEINAMGPLYFYQAVLPLLLKSTKTPKFVSVSSAAGSMGNMEMWGANRATAYGLAKTGLNWITLAAHCGTKELVAFALHPGLVQTELGSKSAREMGLEDAPTTVKESIDAILALVDAATREKTSGKFYDAISGEELPW</sequence>
<dbReference type="PANTHER" id="PTHR43544">
    <property type="entry name" value="SHORT-CHAIN DEHYDROGENASE/REDUCTASE"/>
    <property type="match status" value="1"/>
</dbReference>
<evidence type="ECO:0000313" key="4">
    <source>
        <dbReference type="EMBL" id="KAK4446951.1"/>
    </source>
</evidence>